<accession>A0A927EFA1</accession>
<comment type="catalytic activity">
    <reaction evidence="2">
        <text>UDP-N-acetyl-alpha-D-glucosamine = UDP-N-acetyl-alpha-D-mannosamine</text>
        <dbReference type="Rhea" id="RHEA:17213"/>
        <dbReference type="ChEBI" id="CHEBI:57705"/>
        <dbReference type="ChEBI" id="CHEBI:68623"/>
        <dbReference type="EC" id="5.1.3.14"/>
    </reaction>
</comment>
<name>A0A927EFA1_9HYPH</name>
<dbReference type="PANTHER" id="PTHR43174:SF2">
    <property type="entry name" value="UDP-N-ACETYLGLUCOSAMINE 2-EPIMERASE"/>
    <property type="match status" value="1"/>
</dbReference>
<dbReference type="NCBIfam" id="TIGR00236">
    <property type="entry name" value="wecB"/>
    <property type="match status" value="1"/>
</dbReference>
<reference evidence="7" key="1">
    <citation type="submission" date="2020-09" db="EMBL/GenBank/DDBJ databases">
        <title>Bosea spartocytisi sp. nov. a root nodule endophyte of Spartocytisus supranubius in the high mountain ecosystem fo the Teide National Park (Canary Islands, Spain).</title>
        <authorList>
            <person name="Pulido-Suarez L."/>
            <person name="Peix A."/>
            <person name="Igual J.M."/>
            <person name="Socas-Perez N."/>
            <person name="Velazquez E."/>
            <person name="Flores-Felix J.D."/>
            <person name="Leon-Barrios M."/>
        </authorList>
    </citation>
    <scope>NUCLEOTIDE SEQUENCE</scope>
    <source>
        <strain evidence="7">SSUT16</strain>
    </source>
</reference>
<evidence type="ECO:0000256" key="1">
    <source>
        <dbReference type="ARBA" id="ARBA00023235"/>
    </source>
</evidence>
<keyword evidence="8" id="KW-1185">Reference proteome</keyword>
<keyword evidence="1 5" id="KW-0413">Isomerase</keyword>
<dbReference type="Pfam" id="PF02350">
    <property type="entry name" value="Epimerase_2"/>
    <property type="match status" value="1"/>
</dbReference>
<dbReference type="RefSeq" id="WP_191125474.1">
    <property type="nucleotide sequence ID" value="NZ_JACXWY010000018.1"/>
</dbReference>
<comment type="similarity">
    <text evidence="3 5">Belongs to the UDP-N-acetylglucosamine 2-epimerase family.</text>
</comment>
<dbReference type="InterPro" id="IPR029767">
    <property type="entry name" value="WecB-like"/>
</dbReference>
<evidence type="ECO:0000313" key="7">
    <source>
        <dbReference type="EMBL" id="MBD3848386.1"/>
    </source>
</evidence>
<evidence type="ECO:0000256" key="2">
    <source>
        <dbReference type="ARBA" id="ARBA00036080"/>
    </source>
</evidence>
<dbReference type="PANTHER" id="PTHR43174">
    <property type="entry name" value="UDP-N-ACETYLGLUCOSAMINE 2-EPIMERASE"/>
    <property type="match status" value="1"/>
</dbReference>
<comment type="caution">
    <text evidence="7">The sequence shown here is derived from an EMBL/GenBank/DDBJ whole genome shotgun (WGS) entry which is preliminary data.</text>
</comment>
<protein>
    <recommendedName>
        <fullName evidence="4">UDP-N-acetylglucosamine 2-epimerase (non-hydrolyzing)</fullName>
        <ecNumber evidence="4">5.1.3.14</ecNumber>
    </recommendedName>
</protein>
<evidence type="ECO:0000259" key="6">
    <source>
        <dbReference type="Pfam" id="PF02350"/>
    </source>
</evidence>
<proteinExistence type="inferred from homology"/>
<dbReference type="InterPro" id="IPR003331">
    <property type="entry name" value="UDP_GlcNAc_Epimerase_2_dom"/>
</dbReference>
<dbReference type="Gene3D" id="3.40.50.2000">
    <property type="entry name" value="Glycogen Phosphorylase B"/>
    <property type="match status" value="2"/>
</dbReference>
<organism evidence="7 8">
    <name type="scientific">Bosea spartocytisi</name>
    <dbReference type="NCBI Taxonomy" id="2773451"/>
    <lineage>
        <taxon>Bacteria</taxon>
        <taxon>Pseudomonadati</taxon>
        <taxon>Pseudomonadota</taxon>
        <taxon>Alphaproteobacteria</taxon>
        <taxon>Hyphomicrobiales</taxon>
        <taxon>Boseaceae</taxon>
        <taxon>Bosea</taxon>
    </lineage>
</organism>
<evidence type="ECO:0000256" key="5">
    <source>
        <dbReference type="RuleBase" id="RU003513"/>
    </source>
</evidence>
<dbReference type="AlphaFoldDB" id="A0A927EFA1"/>
<evidence type="ECO:0000256" key="4">
    <source>
        <dbReference type="ARBA" id="ARBA00038858"/>
    </source>
</evidence>
<gene>
    <name evidence="7" type="primary">wecB</name>
    <name evidence="7" type="ORF">IED13_22035</name>
</gene>
<feature type="domain" description="UDP-N-acetylglucosamine 2-epimerase" evidence="6">
    <location>
        <begin position="32"/>
        <end position="363"/>
    </location>
</feature>
<dbReference type="Proteomes" id="UP000619295">
    <property type="component" value="Unassembled WGS sequence"/>
</dbReference>
<dbReference type="EC" id="5.1.3.14" evidence="4"/>
<dbReference type="CDD" id="cd03786">
    <property type="entry name" value="GTB_UDP-GlcNAc_2-Epimerase"/>
    <property type="match status" value="1"/>
</dbReference>
<dbReference type="GO" id="GO:0008761">
    <property type="term" value="F:UDP-N-acetylglucosamine 2-epimerase activity"/>
    <property type="evidence" value="ECO:0007669"/>
    <property type="project" value="UniProtKB-EC"/>
</dbReference>
<sequence>MATRKRILVVMGTRPEAIKLAPLILKANADPERFEVLAVRTSQHREMLDQVVTYFDLPILADLNIMRKDQNLAHVTMAALGGLQRVIAKARPDVVVVQGDTTTSFVGALAAFYENIPVAHVEAGLRTYDKRAPFPEEVYRRLTSVIADYHFAPTETSRYNLLKENVPAETIWVTGNTAIDALFLTLAKAAPKPVRRAAAQTLLLTTHRRENHGEPMQRICEAILILLQGFPNLRVVCPVHLSPRVRQVVGPMLGSHPRVSLIEPLGYEQFVLAMNGAHIILSDSGGVQEEAPALGKPVLVLRDTTERPEAVEAGTARLVGTEVDSIVSACKELLTDPEAYRAMAQARNPFGDGHASEQILDVLARSLGSTDRRERTDPAKALETFPHAARSSVAAVLNAGPSATPQGFATAAKPRRARRETALAADTVALMPSGLQGPGSS</sequence>
<dbReference type="SUPFAM" id="SSF53756">
    <property type="entry name" value="UDP-Glycosyltransferase/glycogen phosphorylase"/>
    <property type="match status" value="1"/>
</dbReference>
<dbReference type="EMBL" id="JACXWY010000018">
    <property type="protein sequence ID" value="MBD3848386.1"/>
    <property type="molecule type" value="Genomic_DNA"/>
</dbReference>
<evidence type="ECO:0000313" key="8">
    <source>
        <dbReference type="Proteomes" id="UP000619295"/>
    </source>
</evidence>
<evidence type="ECO:0000256" key="3">
    <source>
        <dbReference type="ARBA" id="ARBA00038209"/>
    </source>
</evidence>